<feature type="compositionally biased region" description="Low complexity" evidence="1">
    <location>
        <begin position="57"/>
        <end position="74"/>
    </location>
</feature>
<reference evidence="5 7" key="2">
    <citation type="submission" date="2013-03" db="EMBL/GenBank/DDBJ databases">
        <title>The Genome Sequence of Enterococcus malodoratus ATCC_43197 (PacBio/Illumina hybrid assembly).</title>
        <authorList>
            <consortium name="The Broad Institute Genomics Platform"/>
            <consortium name="The Broad Institute Genome Sequencing Center for Infectious Disease"/>
            <person name="Earl A."/>
            <person name="Russ C."/>
            <person name="Gilmore M."/>
            <person name="Surin D."/>
            <person name="Walker B."/>
            <person name="Young S."/>
            <person name="Zeng Q."/>
            <person name="Gargeya S."/>
            <person name="Fitzgerald M."/>
            <person name="Haas B."/>
            <person name="Abouelleil A."/>
            <person name="Allen A.W."/>
            <person name="Alvarado L."/>
            <person name="Arachchi H.M."/>
            <person name="Berlin A.M."/>
            <person name="Chapman S.B."/>
            <person name="Gainer-Dewar J."/>
            <person name="Goldberg J."/>
            <person name="Griggs A."/>
            <person name="Gujja S."/>
            <person name="Hansen M."/>
            <person name="Howarth C."/>
            <person name="Imamovic A."/>
            <person name="Ireland A."/>
            <person name="Larimer J."/>
            <person name="McCowan C."/>
            <person name="Murphy C."/>
            <person name="Pearson M."/>
            <person name="Poon T.W."/>
            <person name="Priest M."/>
            <person name="Roberts A."/>
            <person name="Saif S."/>
            <person name="Shea T."/>
            <person name="Sisk P."/>
            <person name="Sykes S."/>
            <person name="Wortman J."/>
            <person name="Nusbaum C."/>
            <person name="Birren B."/>
        </authorList>
    </citation>
    <scope>NUCLEOTIDE SEQUENCE [LARGE SCALE GENOMIC DNA]</scope>
    <source>
        <strain evidence="5 7">ATCC 43197</strain>
    </source>
</reference>
<keyword evidence="2" id="KW-1133">Transmembrane helix</keyword>
<evidence type="ECO:0000256" key="2">
    <source>
        <dbReference type="SAM" id="Phobius"/>
    </source>
</evidence>
<feature type="chain" id="PRO_5004354821" evidence="3">
    <location>
        <begin position="26"/>
        <end position="487"/>
    </location>
</feature>
<keyword evidence="2" id="KW-0812">Transmembrane</keyword>
<organism evidence="4 6">
    <name type="scientific">Enterococcus malodoratus ATCC 43197</name>
    <dbReference type="NCBI Taxonomy" id="1158601"/>
    <lineage>
        <taxon>Bacteria</taxon>
        <taxon>Bacillati</taxon>
        <taxon>Bacillota</taxon>
        <taxon>Bacilli</taxon>
        <taxon>Lactobacillales</taxon>
        <taxon>Enterococcaceae</taxon>
        <taxon>Enterococcus</taxon>
    </lineage>
</organism>
<feature type="compositionally biased region" description="Basic and acidic residues" evidence="1">
    <location>
        <begin position="149"/>
        <end position="158"/>
    </location>
</feature>
<dbReference type="NCBIfam" id="TIGR01167">
    <property type="entry name" value="LPXTG_anchor"/>
    <property type="match status" value="1"/>
</dbReference>
<protein>
    <submittedName>
        <fullName evidence="4">LPXTG-domain-containing protein cell wall anchor domain</fullName>
    </submittedName>
</protein>
<feature type="signal peptide" evidence="3">
    <location>
        <begin position="1"/>
        <end position="25"/>
    </location>
</feature>
<dbReference type="STRING" id="71451.RV07_GL001389"/>
<keyword evidence="3" id="KW-0732">Signal</keyword>
<comment type="caution">
    <text evidence="4">The sequence shown here is derived from an EMBL/GenBank/DDBJ whole genome shotgun (WGS) entry which is preliminary data.</text>
</comment>
<dbReference type="RefSeq" id="WP_010742039.1">
    <property type="nucleotide sequence ID" value="NZ_KB946251.1"/>
</dbReference>
<dbReference type="Proteomes" id="UP000013783">
    <property type="component" value="Unassembled WGS sequence"/>
</dbReference>
<name>R2NTU4_9ENTE</name>
<evidence type="ECO:0000256" key="3">
    <source>
        <dbReference type="SAM" id="SignalP"/>
    </source>
</evidence>
<evidence type="ECO:0000256" key="1">
    <source>
        <dbReference type="SAM" id="MobiDB-lite"/>
    </source>
</evidence>
<dbReference type="Proteomes" id="UP000014148">
    <property type="component" value="Unassembled WGS sequence"/>
</dbReference>
<gene>
    <name evidence="5" type="ORF">I585_02421</name>
    <name evidence="4" type="ORF">UAI_03239</name>
</gene>
<reference evidence="4 6" key="1">
    <citation type="submission" date="2013-02" db="EMBL/GenBank/DDBJ databases">
        <title>The Genome Sequence of Enterococcus malodoratus ATCC_43197.</title>
        <authorList>
            <consortium name="The Broad Institute Genome Sequencing Platform"/>
            <consortium name="The Broad Institute Genome Sequencing Center for Infectious Disease"/>
            <person name="Earl A.M."/>
            <person name="Gilmore M.S."/>
            <person name="Lebreton F."/>
            <person name="Walker B."/>
            <person name="Young S.K."/>
            <person name="Zeng Q."/>
            <person name="Gargeya S."/>
            <person name="Fitzgerald M."/>
            <person name="Haas B."/>
            <person name="Abouelleil A."/>
            <person name="Alvarado L."/>
            <person name="Arachchi H.M."/>
            <person name="Berlin A.M."/>
            <person name="Chapman S.B."/>
            <person name="Dewar J."/>
            <person name="Goldberg J."/>
            <person name="Griggs A."/>
            <person name="Gujja S."/>
            <person name="Hansen M."/>
            <person name="Howarth C."/>
            <person name="Imamovic A."/>
            <person name="Larimer J."/>
            <person name="McCowan C."/>
            <person name="Murphy C."/>
            <person name="Neiman D."/>
            <person name="Pearson M."/>
            <person name="Priest M."/>
            <person name="Roberts A."/>
            <person name="Saif S."/>
            <person name="Shea T."/>
            <person name="Sisk P."/>
            <person name="Sykes S."/>
            <person name="Wortman J."/>
            <person name="Nusbaum C."/>
            <person name="Birren B."/>
        </authorList>
    </citation>
    <scope>NUCLEOTIDE SEQUENCE [LARGE SCALE GENOMIC DNA]</scope>
    <source>
        <strain evidence="4 6">ATCC 43197</strain>
    </source>
</reference>
<dbReference type="OrthoDB" id="2324663at2"/>
<feature type="compositionally biased region" description="Polar residues" evidence="1">
    <location>
        <begin position="75"/>
        <end position="87"/>
    </location>
</feature>
<feature type="region of interest" description="Disordered" evidence="1">
    <location>
        <begin position="43"/>
        <end position="158"/>
    </location>
</feature>
<keyword evidence="7" id="KW-1185">Reference proteome</keyword>
<feature type="transmembrane region" description="Helical" evidence="2">
    <location>
        <begin position="464"/>
        <end position="482"/>
    </location>
</feature>
<keyword evidence="2" id="KW-0472">Membrane</keyword>
<evidence type="ECO:0000313" key="7">
    <source>
        <dbReference type="Proteomes" id="UP000014148"/>
    </source>
</evidence>
<dbReference type="EMBL" id="AJAK01000020">
    <property type="protein sequence ID" value="EOH75437.1"/>
    <property type="molecule type" value="Genomic_DNA"/>
</dbReference>
<dbReference type="eggNOG" id="ENOG5032H53">
    <property type="taxonomic scope" value="Bacteria"/>
</dbReference>
<proteinExistence type="predicted"/>
<evidence type="ECO:0000313" key="5">
    <source>
        <dbReference type="EMBL" id="EOT66900.1"/>
    </source>
</evidence>
<feature type="compositionally biased region" description="Low complexity" evidence="1">
    <location>
        <begin position="98"/>
        <end position="111"/>
    </location>
</feature>
<accession>R2NTU4</accession>
<evidence type="ECO:0000313" key="4">
    <source>
        <dbReference type="EMBL" id="EOH75437.1"/>
    </source>
</evidence>
<evidence type="ECO:0000313" key="6">
    <source>
        <dbReference type="Proteomes" id="UP000013783"/>
    </source>
</evidence>
<dbReference type="PATRIC" id="fig|1158601.3.peg.3213"/>
<dbReference type="EMBL" id="ASWA01000003">
    <property type="protein sequence ID" value="EOT66900.1"/>
    <property type="molecule type" value="Genomic_DNA"/>
</dbReference>
<dbReference type="AlphaFoldDB" id="R2NTU4"/>
<sequence length="487" mass="53514">MAKKSIYLFSVALLGVSMIPNVVWGEEVTESEAANITTELVERPHNVSESPAEEVEASPISEQEIAAEQAEPTAVSTYSIESENSAVQIEEVTDSEVTESSSVSPESTETTAIIEPDKTTEEPPTVQEKQSEPAATGESSETRASAPALKEENDGKIVDHQKTITDENTQLPNDHAFMPNFANVQGIVIGGTNNYVNDGYTFTFDLDTEKPNTITVTYKNVGSYQGKVIDMRITVKGWTALAGKQILQINKDNGITMSGIRDVLLNYSFLDNLTANPVKLSGFFNFTDIDLEQSIDLFDANNIQNFYVTKSNQLYYKKHDGYIKIGEINNNKINNLNMHYWLTYTYKNVSGFDVRYNQEYETNAVFNYSFKVPVTIGEIPPGIVDPTIPIDVEEPEESEVNERSQDQSANLIAKPGSWVATVLAKTEANQLSEKATQSVGSTKSTAVPQIAQAELPKTNEQSSSYLAILGGACISLFTAIFLNKKKG</sequence>